<feature type="region of interest" description="Disordered" evidence="1">
    <location>
        <begin position="432"/>
        <end position="467"/>
    </location>
</feature>
<dbReference type="EMBL" id="JAEPRB010000118">
    <property type="protein sequence ID" value="KAG2221134.1"/>
    <property type="molecule type" value="Genomic_DNA"/>
</dbReference>
<reference evidence="2 3" key="1">
    <citation type="submission" date="2020-12" db="EMBL/GenBank/DDBJ databases">
        <title>Metabolic potential, ecology and presence of endohyphal bacteria is reflected in genomic diversity of Mucoromycotina.</title>
        <authorList>
            <person name="Muszewska A."/>
            <person name="Okrasinska A."/>
            <person name="Steczkiewicz K."/>
            <person name="Drgas O."/>
            <person name="Orlowska M."/>
            <person name="Perlinska-Lenart U."/>
            <person name="Aleksandrzak-Piekarczyk T."/>
            <person name="Szatraj K."/>
            <person name="Zielenkiewicz U."/>
            <person name="Pilsyk S."/>
            <person name="Malc E."/>
            <person name="Mieczkowski P."/>
            <person name="Kruszewska J.S."/>
            <person name="Biernat P."/>
            <person name="Pawlowska J."/>
        </authorList>
    </citation>
    <scope>NUCLEOTIDE SEQUENCE [LARGE SCALE GENOMIC DNA]</scope>
    <source>
        <strain evidence="2 3">CBS 142.35</strain>
    </source>
</reference>
<dbReference type="PANTHER" id="PTHR47369">
    <property type="entry name" value="BTB/POZ DOMAIN-CONTAINING PROTEIN"/>
    <property type="match status" value="1"/>
</dbReference>
<protein>
    <recommendedName>
        <fullName evidence="4">BTB domain-containing protein</fullName>
    </recommendedName>
</protein>
<feature type="compositionally biased region" description="Polar residues" evidence="1">
    <location>
        <begin position="622"/>
        <end position="637"/>
    </location>
</feature>
<proteinExistence type="predicted"/>
<feature type="region of interest" description="Disordered" evidence="1">
    <location>
        <begin position="543"/>
        <end position="573"/>
    </location>
</feature>
<feature type="compositionally biased region" description="Low complexity" evidence="1">
    <location>
        <begin position="708"/>
        <end position="718"/>
    </location>
</feature>
<feature type="region of interest" description="Disordered" evidence="1">
    <location>
        <begin position="604"/>
        <end position="663"/>
    </location>
</feature>
<dbReference type="Proteomes" id="UP000646827">
    <property type="component" value="Unassembled WGS sequence"/>
</dbReference>
<accession>A0A8H7S1U2</accession>
<dbReference type="OrthoDB" id="6359943at2759"/>
<gene>
    <name evidence="2" type="ORF">INT45_004443</name>
</gene>
<feature type="compositionally biased region" description="Basic and acidic residues" evidence="1">
    <location>
        <begin position="554"/>
        <end position="571"/>
    </location>
</feature>
<evidence type="ECO:0008006" key="4">
    <source>
        <dbReference type="Google" id="ProtNLM"/>
    </source>
</evidence>
<feature type="region of interest" description="Disordered" evidence="1">
    <location>
        <begin position="700"/>
        <end position="726"/>
    </location>
</feature>
<dbReference type="Gene3D" id="3.30.710.10">
    <property type="entry name" value="Potassium Channel Kv1.1, Chain A"/>
    <property type="match status" value="1"/>
</dbReference>
<feature type="compositionally biased region" description="Low complexity" evidence="1">
    <location>
        <begin position="543"/>
        <end position="553"/>
    </location>
</feature>
<keyword evidence="3" id="KW-1185">Reference proteome</keyword>
<evidence type="ECO:0000313" key="3">
    <source>
        <dbReference type="Proteomes" id="UP000646827"/>
    </source>
</evidence>
<feature type="compositionally biased region" description="Low complexity" evidence="1">
    <location>
        <begin position="607"/>
        <end position="618"/>
    </location>
</feature>
<organism evidence="2 3">
    <name type="scientific">Circinella minor</name>
    <dbReference type="NCBI Taxonomy" id="1195481"/>
    <lineage>
        <taxon>Eukaryota</taxon>
        <taxon>Fungi</taxon>
        <taxon>Fungi incertae sedis</taxon>
        <taxon>Mucoromycota</taxon>
        <taxon>Mucoromycotina</taxon>
        <taxon>Mucoromycetes</taxon>
        <taxon>Mucorales</taxon>
        <taxon>Lichtheimiaceae</taxon>
        <taxon>Circinella</taxon>
    </lineage>
</organism>
<evidence type="ECO:0000256" key="1">
    <source>
        <dbReference type="SAM" id="MobiDB-lite"/>
    </source>
</evidence>
<sequence>MKRVNSHSFVERHVASMFDNSLFADLSLGFIHPSYPFTMRFEVHKSVVSQSSFFKNLICNMQYLPTQENAIENNNSTSNDYDETSQSNVLTIHLARALSHCGFVLAPFQHIIRRKWQKAQSKSTTVVQQQSSSSSSNVSAVKPLGHHILASHIRFALRWMYIYDRQQMIQSLEDDDTLRVLAIAILFDLDDLATACVNKYINEQLCMTTIMRDLEHICQLPRDHHAYLQLRDASLLLLLRYGADEPENLSDLPVDYMADVLSADMLFVGCEYDRYFLIREVLSMFMRSVGKITWTRSGPVDQDRKRLSGFVRPAPITSSVVRSRKRKRIPSEELLSTSSATDHHRRATKMARLSFSATVPFESLVADASSGGIIDKATVLSHLLKTTVNYSNMTFDQLTKVRQDGIVDDDIVFRALWQREAFERLLLPTRLNKTDSSDDDDDDDEKDQVDGEERQEALDDYFDVGSGASDDRRRQLLLGTPKYRFCMSVELSSPSHENGWICDACDICNTGSPSPPMSLIEKEGYNDNDNNEMDIEQEEYSIQPSSQQQLSLKEQQKRNQNNEDGLDIKEGEEIEETINLNEDDDDDEDEDDEIGDRKVGELAVAISSSPSPKTPQQPVRLTPTSTMLDDLSLASQSKFRDEPNQQHDDIEQRRPSSSKKHDQHIIWQKKFYSQPEMIWGTTYRVQIEAQVVPNHLLHIEEDDDGDSYDNSNNDNSTESENHKHKSSLLCRFELQRSGLPLQQQQQHNNNEDDDASLFLSVTHREKSHLSILSKLPSEGVSSSQPTTLHYQTGSTIQQQQRLPVLRRRCSAPSQFISSMTPKQPRIRYTIHCLNQREGVIENDRVDPEDRILLPVTDQTEGEDRNVTGYVSQVQIDGYHPQELTKIDTVICLEVFGFNRTVQ</sequence>
<name>A0A8H7S1U2_9FUNG</name>
<evidence type="ECO:0000313" key="2">
    <source>
        <dbReference type="EMBL" id="KAG2221134.1"/>
    </source>
</evidence>
<feature type="compositionally biased region" description="Basic and acidic residues" evidence="1">
    <location>
        <begin position="448"/>
        <end position="457"/>
    </location>
</feature>
<feature type="compositionally biased region" description="Basic and acidic residues" evidence="1">
    <location>
        <begin position="638"/>
        <end position="663"/>
    </location>
</feature>
<comment type="caution">
    <text evidence="2">The sequence shown here is derived from an EMBL/GenBank/DDBJ whole genome shotgun (WGS) entry which is preliminary data.</text>
</comment>
<dbReference type="InterPro" id="IPR011333">
    <property type="entry name" value="SKP1/BTB/POZ_sf"/>
</dbReference>
<dbReference type="PANTHER" id="PTHR47369:SF1">
    <property type="entry name" value="BTB_POZ DOMAIN-CONTAINING PROTEIN"/>
    <property type="match status" value="1"/>
</dbReference>
<feature type="compositionally biased region" description="Acidic residues" evidence="1">
    <location>
        <begin position="437"/>
        <end position="447"/>
    </location>
</feature>
<dbReference type="AlphaFoldDB" id="A0A8H7S1U2"/>